<comment type="caution">
    <text evidence="2">The sequence shown here is derived from an EMBL/GenBank/DDBJ whole genome shotgun (WGS) entry which is preliminary data.</text>
</comment>
<dbReference type="Pfam" id="PF04230">
    <property type="entry name" value="PS_pyruv_trans"/>
    <property type="match status" value="1"/>
</dbReference>
<organism evidence="2 3">
    <name type="scientific">Kineococcus aurantiacus</name>
    <dbReference type="NCBI Taxonomy" id="37633"/>
    <lineage>
        <taxon>Bacteria</taxon>
        <taxon>Bacillati</taxon>
        <taxon>Actinomycetota</taxon>
        <taxon>Actinomycetes</taxon>
        <taxon>Kineosporiales</taxon>
        <taxon>Kineosporiaceae</taxon>
        <taxon>Kineococcus</taxon>
    </lineage>
</organism>
<protein>
    <recommendedName>
        <fullName evidence="1">Polysaccharide pyruvyl transferase domain-containing protein</fullName>
    </recommendedName>
</protein>
<dbReference type="EMBL" id="JACCBB010000001">
    <property type="protein sequence ID" value="NYD23769.1"/>
    <property type="molecule type" value="Genomic_DNA"/>
</dbReference>
<dbReference type="InterPro" id="IPR007345">
    <property type="entry name" value="Polysacch_pyruvyl_Trfase"/>
</dbReference>
<reference evidence="2 3" key="1">
    <citation type="submission" date="2020-07" db="EMBL/GenBank/DDBJ databases">
        <title>Sequencing the genomes of 1000 actinobacteria strains.</title>
        <authorList>
            <person name="Klenk H.-P."/>
        </authorList>
    </citation>
    <scope>NUCLEOTIDE SEQUENCE [LARGE SCALE GENOMIC DNA]</scope>
    <source>
        <strain evidence="2 3">DSM 7487</strain>
    </source>
</reference>
<dbReference type="RefSeq" id="WP_218885121.1">
    <property type="nucleotide sequence ID" value="NZ_BAAAGN010000003.1"/>
</dbReference>
<sequence>MRVALVGWSSVLHGEATAGDVLAVQAVAEHLRRGGHDVVSTWSPAMSLAHATAADARYDDVDPAAFDVAVWVCGPLAGVPVQEFHARFATVRRVAVGVSVLDPADPAVTGFDAVVPRDRAGEAPQRDLAARPVADAVDVVGVFLTHGQGEYGARRRHEEVTAVLGGWLGALDVARLDLETRLDPRDWRLPARPGQVLAVVSRLDVVVTTRLHGLVLALRCGVPALAVDPVSGGGKVAAQAAAWGWPCVLPADGLDAQSLDEQFAWCRSGSGRAAARAAQRAAGSAGREQLAALDGLLT</sequence>
<feature type="domain" description="Polysaccharide pyruvyl transferase" evidence="1">
    <location>
        <begin position="192"/>
        <end position="228"/>
    </location>
</feature>
<gene>
    <name evidence="2" type="ORF">BJ968_003309</name>
</gene>
<evidence type="ECO:0000313" key="3">
    <source>
        <dbReference type="Proteomes" id="UP000521922"/>
    </source>
</evidence>
<dbReference type="Proteomes" id="UP000521922">
    <property type="component" value="Unassembled WGS sequence"/>
</dbReference>
<evidence type="ECO:0000313" key="2">
    <source>
        <dbReference type="EMBL" id="NYD23769.1"/>
    </source>
</evidence>
<dbReference type="AlphaFoldDB" id="A0A7Y9J250"/>
<proteinExistence type="predicted"/>
<evidence type="ECO:0000259" key="1">
    <source>
        <dbReference type="Pfam" id="PF04230"/>
    </source>
</evidence>
<name>A0A7Y9J250_9ACTN</name>
<accession>A0A7Y9J250</accession>
<keyword evidence="3" id="KW-1185">Reference proteome</keyword>